<evidence type="ECO:0000259" key="4">
    <source>
        <dbReference type="SMART" id="SM00382"/>
    </source>
</evidence>
<feature type="compositionally biased region" description="Polar residues" evidence="3">
    <location>
        <begin position="489"/>
        <end position="501"/>
    </location>
</feature>
<keyword evidence="2" id="KW-0067">ATP-binding</keyword>
<dbReference type="AlphaFoldDB" id="A0AAW1RRR4"/>
<dbReference type="InterPro" id="IPR003593">
    <property type="entry name" value="AAA+_ATPase"/>
</dbReference>
<sequence>MSQPTRQHCPQQQYQLHRSPQQQLPSLFQALVYCARTARCRPEVPCRAVGLGLSSSSLCSHQQAAVCLSASASSEEAGDLGNVEGLTSEEDGTVMVRDDLDALLQVLPLDIRQPLTNHPDRPSLLEVILDLGRRPEARFLGKVGGQYLRENEITWEDLAAAEAAVGEFGGDNRAGVQGTLHRISAIRNRKDAIIGLTCRVGRAVTGHLDMMRDLMPVASSILFLGRPGVGKTTVIREMARTLADELHKRVVIVDTSNEIGGDGDVPHPAIGSARRMPVPDPSLQHRVMIEAVENHMPEVVIVDEVGTEAEALACRSIAERGVQLVATAHGRILENIIKNPTLCDLVGGIQSVTLGDDEARQRGTQKSILERRAPPTFPVLIEMRERTDWVTHWTQDSVDCLLQHRMPVVQVRRRDAQQRRVIVAEAKYDPSDEAMLPPGQLLAPSPSSSGSSSSSSKLGPARPSSSPRSSASGSFSSISSESSMDEDLPQQSRTESSTSTDGGDAEDPYAWAKSMKNVQEEEALRGLAILGYSTEVQQPRPKYNFSGGTGTGRRNKRRGSKNVDRTPTFNFN</sequence>
<dbReference type="InterPro" id="IPR027417">
    <property type="entry name" value="P-loop_NTPase"/>
</dbReference>
<dbReference type="Proteomes" id="UP001438707">
    <property type="component" value="Unassembled WGS sequence"/>
</dbReference>
<comment type="caution">
    <text evidence="5">The sequence shown here is derived from an EMBL/GenBank/DDBJ whole genome shotgun (WGS) entry which is preliminary data.</text>
</comment>
<feature type="compositionally biased region" description="Low complexity" evidence="3">
    <location>
        <begin position="436"/>
        <end position="482"/>
    </location>
</feature>
<dbReference type="SUPFAM" id="SSF52540">
    <property type="entry name" value="P-loop containing nucleoside triphosphate hydrolases"/>
    <property type="match status" value="1"/>
</dbReference>
<dbReference type="Pfam" id="PF19568">
    <property type="entry name" value="Spore_III_AA"/>
    <property type="match status" value="1"/>
</dbReference>
<keyword evidence="1" id="KW-0547">Nucleotide-binding</keyword>
<evidence type="ECO:0000313" key="5">
    <source>
        <dbReference type="EMBL" id="KAK9835856.1"/>
    </source>
</evidence>
<organism evidence="5 6">
    <name type="scientific">Apatococcus lobatus</name>
    <dbReference type="NCBI Taxonomy" id="904363"/>
    <lineage>
        <taxon>Eukaryota</taxon>
        <taxon>Viridiplantae</taxon>
        <taxon>Chlorophyta</taxon>
        <taxon>core chlorophytes</taxon>
        <taxon>Trebouxiophyceae</taxon>
        <taxon>Chlorellales</taxon>
        <taxon>Chlorellaceae</taxon>
        <taxon>Apatococcus</taxon>
    </lineage>
</organism>
<dbReference type="EMBL" id="JALJOS010000008">
    <property type="protein sequence ID" value="KAK9835856.1"/>
    <property type="molecule type" value="Genomic_DNA"/>
</dbReference>
<keyword evidence="6" id="KW-1185">Reference proteome</keyword>
<dbReference type="CDD" id="cd00009">
    <property type="entry name" value="AAA"/>
    <property type="match status" value="1"/>
</dbReference>
<dbReference type="PANTHER" id="PTHR20953">
    <property type="entry name" value="KINASE-RELATED"/>
    <property type="match status" value="1"/>
</dbReference>
<feature type="region of interest" description="Disordered" evidence="3">
    <location>
        <begin position="538"/>
        <end position="572"/>
    </location>
</feature>
<evidence type="ECO:0000256" key="2">
    <source>
        <dbReference type="ARBA" id="ARBA00022840"/>
    </source>
</evidence>
<evidence type="ECO:0000313" key="6">
    <source>
        <dbReference type="Proteomes" id="UP001438707"/>
    </source>
</evidence>
<evidence type="ECO:0000256" key="3">
    <source>
        <dbReference type="SAM" id="MobiDB-lite"/>
    </source>
</evidence>
<gene>
    <name evidence="5" type="ORF">WJX74_009516</name>
</gene>
<protein>
    <recommendedName>
        <fullName evidence="4">AAA+ ATPase domain-containing protein</fullName>
    </recommendedName>
</protein>
<feature type="region of interest" description="Disordered" evidence="3">
    <location>
        <begin position="431"/>
        <end position="514"/>
    </location>
</feature>
<dbReference type="PANTHER" id="PTHR20953:SF13">
    <property type="entry name" value="EXPRESSED PROTEIN"/>
    <property type="match status" value="1"/>
</dbReference>
<dbReference type="GO" id="GO:0005524">
    <property type="term" value="F:ATP binding"/>
    <property type="evidence" value="ECO:0007669"/>
    <property type="project" value="UniProtKB-KW"/>
</dbReference>
<dbReference type="InterPro" id="IPR045735">
    <property type="entry name" value="Spore_III_AA_AAA+_ATPase"/>
</dbReference>
<evidence type="ECO:0000256" key="1">
    <source>
        <dbReference type="ARBA" id="ARBA00022741"/>
    </source>
</evidence>
<proteinExistence type="predicted"/>
<dbReference type="SMART" id="SM00382">
    <property type="entry name" value="AAA"/>
    <property type="match status" value="1"/>
</dbReference>
<feature type="domain" description="AAA+ ATPase" evidence="4">
    <location>
        <begin position="217"/>
        <end position="351"/>
    </location>
</feature>
<dbReference type="Gene3D" id="3.40.50.300">
    <property type="entry name" value="P-loop containing nucleotide triphosphate hydrolases"/>
    <property type="match status" value="1"/>
</dbReference>
<reference evidence="5 6" key="1">
    <citation type="journal article" date="2024" name="Nat. Commun.">
        <title>Phylogenomics reveals the evolutionary origins of lichenization in chlorophyte algae.</title>
        <authorList>
            <person name="Puginier C."/>
            <person name="Libourel C."/>
            <person name="Otte J."/>
            <person name="Skaloud P."/>
            <person name="Haon M."/>
            <person name="Grisel S."/>
            <person name="Petersen M."/>
            <person name="Berrin J.G."/>
            <person name="Delaux P.M."/>
            <person name="Dal Grande F."/>
            <person name="Keller J."/>
        </authorList>
    </citation>
    <scope>NUCLEOTIDE SEQUENCE [LARGE SCALE GENOMIC DNA]</scope>
    <source>
        <strain evidence="5 6">SAG 2145</strain>
    </source>
</reference>
<accession>A0AAW1RRR4</accession>
<name>A0AAW1RRR4_9CHLO</name>